<dbReference type="InterPro" id="IPR013783">
    <property type="entry name" value="Ig-like_fold"/>
</dbReference>
<name>A0A428WNN7_AMYBA</name>
<dbReference type="Proteomes" id="UP000286716">
    <property type="component" value="Unassembled WGS sequence"/>
</dbReference>
<dbReference type="PROSITE" id="PS51820">
    <property type="entry name" value="PA14"/>
    <property type="match status" value="2"/>
</dbReference>
<dbReference type="InterPro" id="IPR022385">
    <property type="entry name" value="Rhs_assc_core"/>
</dbReference>
<protein>
    <recommendedName>
        <fullName evidence="2">PA14 domain-containing protein</fullName>
    </recommendedName>
</protein>
<dbReference type="NCBIfam" id="TIGR01643">
    <property type="entry name" value="YD_repeat_2x"/>
    <property type="match status" value="2"/>
</dbReference>
<dbReference type="SMART" id="SM00758">
    <property type="entry name" value="PA14"/>
    <property type="match status" value="2"/>
</dbReference>
<evidence type="ECO:0000259" key="2">
    <source>
        <dbReference type="PROSITE" id="PS51820"/>
    </source>
</evidence>
<dbReference type="Gene3D" id="2.60.120.380">
    <property type="match status" value="1"/>
</dbReference>
<dbReference type="NCBIfam" id="TIGR03696">
    <property type="entry name" value="Rhs_assc_core"/>
    <property type="match status" value="1"/>
</dbReference>
<sequence length="1983" mass="208507">MTAFDVPTAAGAPPAAAAPRRIDPRDVPVIPGRPVVADPVAVAKAGFGPMSTRAGTAAHFDPRRSRLVSRSMFAEEYENPDGTRTSRQSSLPMNVADAKGQWHPVDTTLRRVPSGRLAADAQPLAPSLGPNAADPDVVSVAVAGKRASLGLEQAAPSPARVTGNRVTYENAQTGTDLEYEITRGAVKETLVLKQPPATGKAQWRFRLSTAGLTPSVAPDGTVRLVDDESVVRLVMPPVEAWDSSGGADRAPGLTGGRYRVERAGAHWILTVSVDGNWLSDPKRVYPVRVDPTFTFGVLSSQAYRSDGYVCDNCGLRIGNSQFGGDSYNRTALRFDYSPLYGKTVVGARVDVTRNTSVVGSLKTWNADLYHAAALNFNGLGARLASALVGDVGAFSSAELTGFLRHVVDTRQAAFFMLVGSEVPGTWTYKNLDATLTVDTGTAPPAATPVAPADNSVLTSLSPTLAVNPVSDPDGDPVAYCYKVATGPDAKSGVVVDSGCLNSPTWTVPPGVLQDGGTYTWQATTASGITTTAPPWVGHFKVDQRIGEHEPSPVDTLGPFTVNLANGNLSTRVSGPAFTTVAGKAGLSFGYNSQQAEPKGLKTSYFADLSHNGLISDAQQPVLVRTEPQVNVNWGGESPFAPALTADWFVVRWEGYFQAPATGRYQFAGVHDDGAVVWVNGAKVYDVSGPSDVNWTESAPTSLAAGQRVPVKVELAEATGLAQMKLFTRADDGATVSAQIVPSDWLYSADLPAVPRGWTLSSDVDGEGTGYVEAKIADQSIVLTDGTGAKHTWVKAGTGGYTPPSGEVGVLGLDAGGRVTLTEGPNVFSFRADGRLESQTSVADSRKPATLRNVYDGAPSRLREIKDPVSGRSHVLHYNRAGDDCYGGTPLPPGADPLPPSQMLCRVTYWDGTETRLWYSAGNLARIEDPGAEVTDFGYTARGLLNGLRDSRANDWIAADPAARTGQAADVTGFVTYDDGAKPKATGLGSAVPAIGQARQGRTYRYDPAGRQTYTDVAGLSPAPGYATKVTYDAADRALTSTDATGRTTGRTWNAQDRQLTSTDPAGRVSAKVYDHADRLVGSYGPAPGACFSGQLPTAACANTVPHEHTGYDEGMNGLSVAYYDNDSLTGAPKVFATGIGDPGGGLVRNWDTAAPADGIPADRFSLRATGEIVFPETGDYTLRVLADDGVRVWIDDGTVIDDWKDTAASWRQATVRSDAPGRIRRIRVDYYDATSLAQLELHWTTPGGVQEPVPGSRLRPRYGLVTSTVTAESGGVPDRTAATRYTGLDPAFGLASAVVTDPAGLSLSEGSGYEQPGGGYLRKTGKTLPAGGQATYAYYGDTETRSDPCVAGSPAVNQGGMARQTTGAMPASGPARVDEQVYDASGRVVAKSTSGDWSCTSYDVRDRITRQTFPANPAIGARTVTHDYAVGGDPLTSAVSDYNGTVTTKVDLLGRVVQYGDANGTDTTTTYDQAGRVVRTAGDPSLSNDPPRVTVTAYDDAGRVLTVQVDGTTQATSTYDGAGELASVSYSNRTSLAAIGRDDAGRITSQTWKTGDGKETVSAVTRSLAGTITDESLAGVDANPAGPNYGYDAAGRLTQAYVNGHHFTYDFTSVASGTCPTGTQANAGRDTNRVRLLDQTAGGTAETGYCYDNADRLLATVGAGATSGVTYDTHGNTTASTTGGSTTFVRFDSADRNLGLSVTGPGAADVSYLRDATNRIIRRDVAQGDQPAAVLYGYAADGDNASVTFDADHHVLTWTQVLPGGVVWTEQTSQAPDNWDLPTVRGDLFATVQNGGLVVGALRTYTPDGLPLGSDGAVDPDNVPDNGPGQLDDGWLGQYQRPYEHAGSLAVVEMGARPYSPALGRFLSVDPVDGGSANDYDYVHGDPVNRQDLDGTRCWSIFSWACKAGRAVRDVWHGVTRVAGATVHFARTVVTGITQAAGRVLGYAGRIVWRVARALAETSFRFGMALGRVFVGFGRFLFG</sequence>
<evidence type="ECO:0000313" key="4">
    <source>
        <dbReference type="Proteomes" id="UP000286716"/>
    </source>
</evidence>
<dbReference type="InterPro" id="IPR031325">
    <property type="entry name" value="RHS_repeat"/>
</dbReference>
<dbReference type="PANTHER" id="PTHR32305:SF15">
    <property type="entry name" value="PROTEIN RHSA-RELATED"/>
    <property type="match status" value="1"/>
</dbReference>
<dbReference type="InterPro" id="IPR011658">
    <property type="entry name" value="PA14_dom"/>
</dbReference>
<comment type="caution">
    <text evidence="3">The sequence shown here is derived from an EMBL/GenBank/DDBJ whole genome shotgun (WGS) entry which is preliminary data.</text>
</comment>
<dbReference type="GO" id="GO:0005975">
    <property type="term" value="P:carbohydrate metabolic process"/>
    <property type="evidence" value="ECO:0007669"/>
    <property type="project" value="UniProtKB-ARBA"/>
</dbReference>
<evidence type="ECO:0000313" key="3">
    <source>
        <dbReference type="EMBL" id="RSM44679.1"/>
    </source>
</evidence>
<dbReference type="PANTHER" id="PTHR32305">
    <property type="match status" value="1"/>
</dbReference>
<feature type="domain" description="PA14" evidence="2">
    <location>
        <begin position="595"/>
        <end position="744"/>
    </location>
</feature>
<dbReference type="Pfam" id="PF07691">
    <property type="entry name" value="PA14"/>
    <property type="match status" value="2"/>
</dbReference>
<dbReference type="OrthoDB" id="5994822at2"/>
<dbReference type="InterPro" id="IPR006530">
    <property type="entry name" value="YD"/>
</dbReference>
<proteinExistence type="predicted"/>
<evidence type="ECO:0000256" key="1">
    <source>
        <dbReference type="SAM" id="MobiDB-lite"/>
    </source>
</evidence>
<keyword evidence="4" id="KW-1185">Reference proteome</keyword>
<reference evidence="3 4" key="1">
    <citation type="submission" date="2018-05" db="EMBL/GenBank/DDBJ databases">
        <title>Evolution of GPA BGCs.</title>
        <authorList>
            <person name="Waglechner N."/>
            <person name="Wright G.D."/>
        </authorList>
    </citation>
    <scope>NUCLEOTIDE SEQUENCE [LARGE SCALE GENOMIC DNA]</scope>
    <source>
        <strain evidence="3 4">DSM 5908</strain>
    </source>
</reference>
<feature type="domain" description="PA14" evidence="2">
    <location>
        <begin position="1113"/>
        <end position="1257"/>
    </location>
</feature>
<accession>A0A428WNN7</accession>
<dbReference type="Gene3D" id="2.180.10.10">
    <property type="entry name" value="RHS repeat-associated core"/>
    <property type="match status" value="2"/>
</dbReference>
<dbReference type="Gene3D" id="2.60.40.10">
    <property type="entry name" value="Immunoglobulins"/>
    <property type="match status" value="1"/>
</dbReference>
<dbReference type="InterPro" id="IPR050708">
    <property type="entry name" value="T6SS_VgrG/RHS"/>
</dbReference>
<dbReference type="Gene3D" id="3.90.182.10">
    <property type="entry name" value="Toxin - Anthrax Protective Antigen,domain 1"/>
    <property type="match status" value="1"/>
</dbReference>
<dbReference type="Pfam" id="PF05593">
    <property type="entry name" value="RHS_repeat"/>
    <property type="match status" value="1"/>
</dbReference>
<gene>
    <name evidence="3" type="ORF">DMA12_15490</name>
</gene>
<dbReference type="InterPro" id="IPR037524">
    <property type="entry name" value="PA14/GLEYA"/>
</dbReference>
<dbReference type="SUPFAM" id="SSF56988">
    <property type="entry name" value="Anthrax protective antigen"/>
    <property type="match status" value="2"/>
</dbReference>
<feature type="compositionally biased region" description="Low complexity" evidence="1">
    <location>
        <begin position="1"/>
        <end position="19"/>
    </location>
</feature>
<feature type="region of interest" description="Disordered" evidence="1">
    <location>
        <begin position="1"/>
        <end position="24"/>
    </location>
</feature>
<organism evidence="3 4">
    <name type="scientific">Amycolatopsis balhimycina DSM 5908</name>
    <dbReference type="NCBI Taxonomy" id="1081091"/>
    <lineage>
        <taxon>Bacteria</taxon>
        <taxon>Bacillati</taxon>
        <taxon>Actinomycetota</taxon>
        <taxon>Actinomycetes</taxon>
        <taxon>Pseudonocardiales</taxon>
        <taxon>Pseudonocardiaceae</taxon>
        <taxon>Amycolatopsis</taxon>
    </lineage>
</organism>
<dbReference type="EMBL" id="QHHU01000019">
    <property type="protein sequence ID" value="RSM44679.1"/>
    <property type="molecule type" value="Genomic_DNA"/>
</dbReference>